<sequence>MGKDLFNPHVRKFSIRKLNVGVCSVLLSTLFLLGTAAAASADEIAAASADQQELTSSPAVPAETAASPAAQAESGDQGSGGAESSQPAASESPSAAAQLQENPQPASQTEAAAPSADSVSQTQTQAQPAAENQTSPAAVSAEPAASAAAAPSASSEIEDATASPKAAKPTLADSEKKRPEDLMKQITWLDFGDTNALTNLDADGAFQVGTVFSKEISPGYQLTLTVTALRPFNATEIYKKRVEGKDTAGTYKADAANSWLTISDHYGKGTSPKIKGEAQNQWSAIKSQGIDTQGRKTQLLVSTDSANYGVEFKVEAVYRGKPVQPTIVMADGEEANPAEFAIFTTNGSGWEYVAEWKRGNITDTYQTTDKWITGNSIFKDTTVDWLAFLSPDQVTGGLGSQVFGPNVSKDRTVPIVMTRGASEVGFYVASSGQQAAMMGIMVVDEGDAPESYGRAYHTVSTKDALTNASIQQPYLGDHEADIDISDGNDWTFDDKDELADEGLTQLLTDDQISKTKDLFDFAKLKDGSYTLKVKASANGNEKAYMRAWIDFNNNGQFDDGEASALTEVTTAGDYTLTFGPTAVSYDKTLDKLGVRLRIALNAGDIEKPTGTAFSGEVEDLQILRPLPPQGERKETVGGIGQRQETTIFFTAQGADQKDYDRAAVIDESSQPLVLDDAGHSLQKDAQGWYERSEGRYQVTADGANVKVVFEPKADFTGQAAGISIRRSDSNGLTTDWQSADNVNDQLHNMDGRFVPTVLETSHYTSSGIQGLEQVQELVFNDGSENNIPTNPDAGRPAQFLDAAGEPLNSNTVAATSNGQTVGTYELDGASGRVTFKPNKDFVGLADAVTLQVLDTGNIRHRASYQPTVTAVRPVGTDAKSEGIQGAVQTGQLVFTEGDARIPIDTGKLPAFDNGSQTKTVAGVGTYTIDNNNLVTFQPDPSYSGKPAAETVTRVDINGTAASAAYQAEVKQALPSSKGAETREDQYVGSSVGNLEFIPGEATIYGQTERVPFVGQLQFVVNGQVQTGNTLQVPHWLPGKIAGTYTLYQNGDVTFAWNPDYYGKPEPAVVRAVDQNGNVTEAVYQPEVIYTPPVLHDTSSSSEQGSVQKAQLWYEENPAVPLSSISFEGGVTEVVREGVGKFEIDSQGKITFTPVKSYVGTAEIKVVYKLDVLHQKDLISDELVTTYQAIVRPIIPTGDHKSTTGLQGQMQEVSLYFNGGSGLGMDRSVPPVFVESNSTTLTVENVGRFITFSDGNVRIDFIPDKSFVGTTDLITVRWVNMNGTPATGTYQATVIAVTPSATGAKTEGLQGQVQTGQLTFTAGASSIGFPSGSTPIFDTGTNVKEVENVGRFEVDAKGKVTFTPAKTFTGQTAEIEVSWADVNGTVAKTTYQATVTAVTPSATDATSTGKQGQVQTGRPDFTAGNPAIQLDSSIPATFEDGSSRKEVPNIGIFELAADGTVTFRPDKQFVGTPDPVTVRRVDQNGTAVTATYTPTVEKVTPIGEDAASTNIRGLVQTGKPVFTAGDPAVPMDETAAASFDDGTKERRIVGEGTYRVDAAGQVTFAPEADFVGQGTGVTVVRRDVNGTAASAHYRPTVVEAASSQNTVSIGRKGQPQTGSPTFEGAIDLTVDPTFDDGSTVKVVPGEGTYTFAVLGAITFVPEADFVGVASGVIVKRLDIYGNAVTASYTPTVLGSAVSQDQTSVGRKGQPQTGRPVFEGDLDLAVAPTFDDGSTQKTVSGQGTYSLDPDGTVTFIPEADFVGVASGVTVIRKDRNGNILSAVYRPTVTDQPEQPSEMPVRPAPPALASVSPAVAVSQPQPQAQQAALPETGTKERGHLASGLLAAAAGVGLLGLAKRKKKSED</sequence>
<feature type="signal peptide" evidence="6">
    <location>
        <begin position="1"/>
        <end position="41"/>
    </location>
</feature>
<evidence type="ECO:0000256" key="5">
    <source>
        <dbReference type="SAM" id="MobiDB-lite"/>
    </source>
</evidence>
<keyword evidence="1" id="KW-0134">Cell wall</keyword>
<feature type="region of interest" description="Disordered" evidence="5">
    <location>
        <begin position="49"/>
        <end position="179"/>
    </location>
</feature>
<feature type="region of interest" description="Disordered" evidence="5">
    <location>
        <begin position="1786"/>
        <end position="1834"/>
    </location>
</feature>
<dbReference type="Pfam" id="PF04650">
    <property type="entry name" value="YSIRK_signal"/>
    <property type="match status" value="1"/>
</dbReference>
<proteinExistence type="predicted"/>
<dbReference type="PROSITE" id="PS50847">
    <property type="entry name" value="GRAM_POS_ANCHORING"/>
    <property type="match status" value="1"/>
</dbReference>
<evidence type="ECO:0000256" key="4">
    <source>
        <dbReference type="ARBA" id="ARBA00023088"/>
    </source>
</evidence>
<feature type="compositionally biased region" description="Low complexity" evidence="5">
    <location>
        <begin position="135"/>
        <end position="155"/>
    </location>
</feature>
<keyword evidence="3 6" id="KW-0732">Signal</keyword>
<dbReference type="InterPro" id="IPR005877">
    <property type="entry name" value="YSIRK_signal_dom"/>
</dbReference>
<feature type="domain" description="Gram-positive cocci surface proteins LPxTG" evidence="7">
    <location>
        <begin position="1826"/>
        <end position="1862"/>
    </location>
</feature>
<gene>
    <name evidence="8" type="ORF">DHL47_03330</name>
</gene>
<dbReference type="EMBL" id="QFAY01000005">
    <property type="protein sequence ID" value="MBP2620380.1"/>
    <property type="molecule type" value="Genomic_DNA"/>
</dbReference>
<keyword evidence="9" id="KW-1185">Reference proteome</keyword>
<feature type="region of interest" description="Disordered" evidence="5">
    <location>
        <begin position="1696"/>
        <end position="1715"/>
    </location>
</feature>
<keyword evidence="2" id="KW-0964">Secreted</keyword>
<dbReference type="InterPro" id="IPR045474">
    <property type="entry name" value="GEVED"/>
</dbReference>
<evidence type="ECO:0000313" key="9">
    <source>
        <dbReference type="Proteomes" id="UP001519349"/>
    </source>
</evidence>
<dbReference type="Pfam" id="PF18651">
    <property type="entry name" value="CshA_NR2"/>
    <property type="match status" value="1"/>
</dbReference>
<name>A0ABS5AUY1_9STRE</name>
<feature type="compositionally biased region" description="Low complexity" evidence="5">
    <location>
        <begin position="49"/>
        <end position="74"/>
    </location>
</feature>
<evidence type="ECO:0000259" key="7">
    <source>
        <dbReference type="PROSITE" id="PS50847"/>
    </source>
</evidence>
<dbReference type="NCBIfam" id="TIGR04225">
    <property type="entry name" value="CshA_fibril_rpt"/>
    <property type="match status" value="10"/>
</dbReference>
<feature type="compositionally biased region" description="Polar residues" evidence="5">
    <location>
        <begin position="99"/>
        <end position="110"/>
    </location>
</feature>
<organism evidence="8 9">
    <name type="scientific">Streptococcus panodentis</name>
    <dbReference type="NCBI Taxonomy" id="1581472"/>
    <lineage>
        <taxon>Bacteria</taxon>
        <taxon>Bacillati</taxon>
        <taxon>Bacillota</taxon>
        <taxon>Bacilli</taxon>
        <taxon>Lactobacillales</taxon>
        <taxon>Streptococcaceae</taxon>
        <taxon>Streptococcus</taxon>
    </lineage>
</organism>
<dbReference type="NCBIfam" id="TIGR01168">
    <property type="entry name" value="YSIRK_signal"/>
    <property type="match status" value="1"/>
</dbReference>
<dbReference type="InterPro" id="IPR019931">
    <property type="entry name" value="LPXTG_anchor"/>
</dbReference>
<feature type="chain" id="PRO_5045992831" evidence="6">
    <location>
        <begin position="42"/>
        <end position="1862"/>
    </location>
</feature>
<evidence type="ECO:0000256" key="1">
    <source>
        <dbReference type="ARBA" id="ARBA00022512"/>
    </source>
</evidence>
<dbReference type="InterPro" id="IPR040683">
    <property type="entry name" value="CshA_NR2"/>
</dbReference>
<dbReference type="RefSeq" id="WP_209550884.1">
    <property type="nucleotide sequence ID" value="NZ_QFAY01000005.1"/>
</dbReference>
<feature type="region of interest" description="Disordered" evidence="5">
    <location>
        <begin position="1399"/>
        <end position="1427"/>
    </location>
</feature>
<protein>
    <submittedName>
        <fullName evidence="8">YSIRK signal domain/LPXTG anchor domain surface protein</fullName>
    </submittedName>
</protein>
<evidence type="ECO:0000256" key="3">
    <source>
        <dbReference type="ARBA" id="ARBA00022729"/>
    </source>
</evidence>
<feature type="compositionally biased region" description="Polar residues" evidence="5">
    <location>
        <begin position="117"/>
        <end position="134"/>
    </location>
</feature>
<reference evidence="8 9" key="1">
    <citation type="submission" date="2018-05" db="EMBL/GenBank/DDBJ databases">
        <title>Draft genome sequence of Streptococcus panodentis CCUG 70867T.</title>
        <authorList>
            <person name="Salva-Serra F."/>
            <person name="Mendez V."/>
            <person name="Jaen-Luchoro D."/>
            <person name="Gonzales-Siles L."/>
            <person name="Karlsson R."/>
            <person name="Engstrom-Jakobsson H."/>
            <person name="Busquets A."/>
            <person name="Gomila M."/>
            <person name="Pineiro-Iglesias B."/>
            <person name="Bennasar-Figueras A."/>
            <person name="Seeger M."/>
            <person name="Moore E."/>
        </authorList>
    </citation>
    <scope>NUCLEOTIDE SEQUENCE [LARGE SCALE GENOMIC DNA]</scope>
    <source>
        <strain evidence="8 9">CCUG 70867</strain>
    </source>
</reference>
<feature type="compositionally biased region" description="Low complexity" evidence="5">
    <location>
        <begin position="82"/>
        <end position="98"/>
    </location>
</feature>
<dbReference type="InterPro" id="IPR026395">
    <property type="entry name" value="CshA_fibril"/>
</dbReference>
<evidence type="ECO:0000313" key="8">
    <source>
        <dbReference type="EMBL" id="MBP2620380.1"/>
    </source>
</evidence>
<accession>A0ABS5AUY1</accession>
<evidence type="ECO:0000256" key="6">
    <source>
        <dbReference type="SAM" id="SignalP"/>
    </source>
</evidence>
<dbReference type="Pfam" id="PF00746">
    <property type="entry name" value="Gram_pos_anchor"/>
    <property type="match status" value="1"/>
</dbReference>
<dbReference type="Proteomes" id="UP001519349">
    <property type="component" value="Unassembled WGS sequence"/>
</dbReference>
<evidence type="ECO:0000256" key="2">
    <source>
        <dbReference type="ARBA" id="ARBA00022525"/>
    </source>
</evidence>
<feature type="compositionally biased region" description="Low complexity" evidence="5">
    <location>
        <begin position="1804"/>
        <end position="1827"/>
    </location>
</feature>
<feature type="compositionally biased region" description="Polar residues" evidence="5">
    <location>
        <begin position="1399"/>
        <end position="1415"/>
    </location>
</feature>
<dbReference type="Pfam" id="PF19076">
    <property type="entry name" value="CshA_repeat"/>
    <property type="match status" value="11"/>
</dbReference>
<feature type="compositionally biased region" description="Polar residues" evidence="5">
    <location>
        <begin position="1696"/>
        <end position="1711"/>
    </location>
</feature>
<dbReference type="Pfam" id="PF20009">
    <property type="entry name" value="GEVED"/>
    <property type="match status" value="1"/>
</dbReference>
<comment type="caution">
    <text evidence="8">The sequence shown here is derived from an EMBL/GenBank/DDBJ whole genome shotgun (WGS) entry which is preliminary data.</text>
</comment>
<keyword evidence="4" id="KW-0572">Peptidoglycan-anchor</keyword>